<dbReference type="AlphaFoldDB" id="V2QFQ1"/>
<gene>
    <name evidence="1" type="ORF">N508_001614</name>
</gene>
<keyword evidence="2" id="KW-1185">Reference proteome</keyword>
<organism evidence="1 2">
    <name type="scientific">Mucispirillum schaedleri ASF457</name>
    <dbReference type="NCBI Taxonomy" id="1379858"/>
    <lineage>
        <taxon>Bacteria</taxon>
        <taxon>Pseudomonadati</taxon>
        <taxon>Deferribacterota</taxon>
        <taxon>Deferribacteres</taxon>
        <taxon>Deferribacterales</taxon>
        <taxon>Mucispirillaceae</taxon>
        <taxon>Mucispirillum</taxon>
    </lineage>
</organism>
<protein>
    <submittedName>
        <fullName evidence="1">Uncharacterized protein</fullName>
    </submittedName>
</protein>
<reference evidence="1" key="2">
    <citation type="submission" date="2022-05" db="EMBL/GenBank/DDBJ databases">
        <authorList>
            <person name="Proctor A.L."/>
            <person name="Phillips G.J."/>
            <person name="Wannemuehler M.J."/>
        </authorList>
    </citation>
    <scope>NUCLEOTIDE SEQUENCE</scope>
    <source>
        <strain evidence="1">ASF457</strain>
    </source>
</reference>
<evidence type="ECO:0000313" key="1">
    <source>
        <dbReference type="EMBL" id="USF24526.1"/>
    </source>
</evidence>
<name>V2QFQ1_9BACT</name>
<accession>V2QFQ1</accession>
<dbReference type="EMBL" id="CP097562">
    <property type="protein sequence ID" value="USF24526.1"/>
    <property type="molecule type" value="Genomic_DNA"/>
</dbReference>
<dbReference type="KEGG" id="msch:N508_001614"/>
<evidence type="ECO:0000313" key="2">
    <source>
        <dbReference type="Proteomes" id="UP000017429"/>
    </source>
</evidence>
<reference evidence="1" key="1">
    <citation type="journal article" date="2014" name="Genome Announc.">
        <title>Draft genome sequences of the altered schaedler flora, a defined bacterial community from gnotobiotic mice.</title>
        <authorList>
            <person name="Wannemuehler M.J."/>
            <person name="Overstreet A.M."/>
            <person name="Ward D.V."/>
            <person name="Phillips G.J."/>
        </authorList>
    </citation>
    <scope>NUCLEOTIDE SEQUENCE</scope>
    <source>
        <strain evidence="1">ASF457</strain>
    </source>
</reference>
<sequence length="154" mass="18105">MSKIYKIDDAEFEELIKTIALNNESIIENNDPVLMFYTIAKYVFKEYAEELDNRIDNAGQQQRDVIDEFKAYLDNKKIEDDKEFLSKVQFLTNEIKISTDEKVQETLYFIADKINKLSKANEEKNNMFITSNFYVKLLLAGNIILSLLIMYLVF</sequence>
<reference evidence="1" key="3">
    <citation type="submission" date="2022-06" db="EMBL/GenBank/DDBJ databases">
        <title>Resources to Facilitate Use of the Altered Schaedler Flora (ASF) Mouse Model to Study Microbiome Function.</title>
        <authorList>
            <person name="Proctor A."/>
            <person name="Parvinroo S."/>
            <person name="Richie T."/>
            <person name="Jia X."/>
            <person name="Lee S.T.M."/>
            <person name="Karp P.D."/>
            <person name="Paley S."/>
            <person name="Kostic A.D."/>
            <person name="Pierre J.F."/>
            <person name="Wannemuehler M.J."/>
            <person name="Phillips G.J."/>
        </authorList>
    </citation>
    <scope>NUCLEOTIDE SEQUENCE</scope>
    <source>
        <strain evidence="1">ASF457</strain>
    </source>
</reference>
<dbReference type="RefSeq" id="WP_023275902.1">
    <property type="nucleotide sequence ID" value="NZ_CP097562.1"/>
</dbReference>
<dbReference type="Proteomes" id="UP000017429">
    <property type="component" value="Chromosome"/>
</dbReference>
<proteinExistence type="predicted"/>